<proteinExistence type="inferred from homology"/>
<accession>A0AAD9IG51</accession>
<evidence type="ECO:0000256" key="3">
    <source>
        <dbReference type="ARBA" id="ARBA00022517"/>
    </source>
</evidence>
<evidence type="ECO:0000313" key="12">
    <source>
        <dbReference type="Proteomes" id="UP001255856"/>
    </source>
</evidence>
<dbReference type="AlphaFoldDB" id="A0AAD9IG51"/>
<dbReference type="Proteomes" id="UP001255856">
    <property type="component" value="Unassembled WGS sequence"/>
</dbReference>
<evidence type="ECO:0000256" key="1">
    <source>
        <dbReference type="ARBA" id="ARBA00005783"/>
    </source>
</evidence>
<feature type="compositionally biased region" description="Acidic residues" evidence="8">
    <location>
        <begin position="502"/>
        <end position="631"/>
    </location>
</feature>
<keyword evidence="5 6" id="KW-0539">Nucleus</keyword>
<keyword evidence="12" id="KW-1185">Reference proteome</keyword>
<feature type="region of interest" description="Disordered" evidence="8">
    <location>
        <begin position="776"/>
        <end position="831"/>
    </location>
</feature>
<dbReference type="InterPro" id="IPR007949">
    <property type="entry name" value="SDA1_MD"/>
</dbReference>
<feature type="region of interest" description="Disordered" evidence="8">
    <location>
        <begin position="496"/>
        <end position="681"/>
    </location>
</feature>
<evidence type="ECO:0000256" key="5">
    <source>
        <dbReference type="ARBA" id="ARBA00023242"/>
    </source>
</evidence>
<name>A0AAD9IG51_PROWI</name>
<dbReference type="GO" id="GO:0005730">
    <property type="term" value="C:nucleolus"/>
    <property type="evidence" value="ECO:0007669"/>
    <property type="project" value="UniProtKB-SubCell"/>
</dbReference>
<dbReference type="Pfam" id="PF08158">
    <property type="entry name" value="SDA1_HEAT"/>
    <property type="match status" value="1"/>
</dbReference>
<dbReference type="InterPro" id="IPR012977">
    <property type="entry name" value="SDA1_N"/>
</dbReference>
<dbReference type="GO" id="GO:0042273">
    <property type="term" value="P:ribosomal large subunit biogenesis"/>
    <property type="evidence" value="ECO:0007669"/>
    <property type="project" value="UniProtKB-UniRule"/>
</dbReference>
<gene>
    <name evidence="11" type="ORF">QBZ16_001361</name>
</gene>
<organism evidence="11 12">
    <name type="scientific">Prototheca wickerhamii</name>
    <dbReference type="NCBI Taxonomy" id="3111"/>
    <lineage>
        <taxon>Eukaryota</taxon>
        <taxon>Viridiplantae</taxon>
        <taxon>Chlorophyta</taxon>
        <taxon>core chlorophytes</taxon>
        <taxon>Trebouxiophyceae</taxon>
        <taxon>Chlorellales</taxon>
        <taxon>Chlorellaceae</taxon>
        <taxon>Prototheca</taxon>
    </lineage>
</organism>
<feature type="compositionally biased region" description="Basic and acidic residues" evidence="8">
    <location>
        <begin position="736"/>
        <end position="745"/>
    </location>
</feature>
<feature type="domain" description="SDA1 middle" evidence="9">
    <location>
        <begin position="583"/>
        <end position="770"/>
    </location>
</feature>
<evidence type="ECO:0000259" key="9">
    <source>
        <dbReference type="Pfam" id="PF05285"/>
    </source>
</evidence>
<dbReference type="Pfam" id="PF05285">
    <property type="entry name" value="SDA1_dom"/>
    <property type="match status" value="1"/>
</dbReference>
<protein>
    <recommendedName>
        <fullName evidence="6">Protein SDA1</fullName>
    </recommendedName>
</protein>
<feature type="region of interest" description="Disordered" evidence="8">
    <location>
        <begin position="736"/>
        <end position="757"/>
    </location>
</feature>
<dbReference type="EMBL" id="JASFZW010000012">
    <property type="protein sequence ID" value="KAK2076025.1"/>
    <property type="molecule type" value="Genomic_DNA"/>
</dbReference>
<evidence type="ECO:0000256" key="6">
    <source>
        <dbReference type="RuleBase" id="RU365057"/>
    </source>
</evidence>
<evidence type="ECO:0000256" key="4">
    <source>
        <dbReference type="ARBA" id="ARBA00022927"/>
    </source>
</evidence>
<feature type="coiled-coil region" evidence="7">
    <location>
        <begin position="265"/>
        <end position="292"/>
    </location>
</feature>
<dbReference type="GO" id="GO:0015031">
    <property type="term" value="P:protein transport"/>
    <property type="evidence" value="ECO:0007669"/>
    <property type="project" value="UniProtKB-KW"/>
</dbReference>
<sequence>MSLAQDLLLLQGHIKRDAAGYQDEFELQWRHYNACLELLRLSPDQPSAELGELVSFVAHVAGCYPQQTASFAPELTAVLEEHHAAMDPTLRLTLVKALILLRNKNGLAAAELVPALFRMFRLRDKALRQLVFRHVTSDIRAANKAGRDEKLNRAMQRFMYGAVADAHEGTAKSALAVLTEMWRRRVWRDARTVNVIATAVQHRSPRILLAALKFFAGQDAASGDGDDSDDDDAGGDDNNTGASRVAPPTREDIYSAFHKGTLATKKKKQKKLARVKAAVQRAERRREGAHTESFAALQLLHDPQSFAEALLARLRAGPGRWEMRLLMMNVLSRVIGVHKLVVLNFYPLVQKYIRPKTEQVTVVLSAFVQACHDEVPPDALAPTLRTLVDQFVNDGVRHEVMAVGLKTVRELCMRTPLVMTPELLQDLVAYKKTRNKVVSSAARALVSLFRELAPGLLEKKDRGRGADLAAAPRQYGASTVAAGVEGMDLLLQAEREGKFDSDGDLIDTDDEEEGNEESGDEDVIEGSGDEDEGAVSGDDSEAIEGSGDEDESAAASGDDSEALEGSGDEDEGAAASGDDSEADSDDEEGDLEDELEEGSSDELEGSLDGDDEDASEGDSDSDASGSEEDELGVDREVDIRVLAPKKPQPAPQAGSLTQMRKQLSEARAAQEEAEEDDAFVDRILGPEDFERIRQLQRKRLIQTAMEKHGMKSASKRAKALAAAEEEADEQLALRERLGQTHEGRLAPDQLLSRHKYRADKEERMAAVMEGREGREFGAKSALKNKKTGGLSNREKNKKKALPLAARSGQVRKRMHSKRLRSAKNFRGHVRT</sequence>
<keyword evidence="4 6" id="KW-0653">Protein transport</keyword>
<evidence type="ECO:0000256" key="8">
    <source>
        <dbReference type="SAM" id="MobiDB-lite"/>
    </source>
</evidence>
<feature type="domain" description="SDA1 N-terminal" evidence="10">
    <location>
        <begin position="56"/>
        <end position="434"/>
    </location>
</feature>
<dbReference type="InterPro" id="IPR016024">
    <property type="entry name" value="ARM-type_fold"/>
</dbReference>
<keyword evidence="2 6" id="KW-0813">Transport</keyword>
<dbReference type="PANTHER" id="PTHR12730:SF0">
    <property type="entry name" value="PROTEIN SDA1 HOMOLOG"/>
    <property type="match status" value="1"/>
</dbReference>
<comment type="caution">
    <text evidence="11">The sequence shown here is derived from an EMBL/GenBank/DDBJ whole genome shotgun (WGS) entry which is preliminary data.</text>
</comment>
<dbReference type="SUPFAM" id="SSF48371">
    <property type="entry name" value="ARM repeat"/>
    <property type="match status" value="1"/>
</dbReference>
<feature type="compositionally biased region" description="Acidic residues" evidence="8">
    <location>
        <begin position="224"/>
        <end position="235"/>
    </location>
</feature>
<comment type="function">
    <text evidence="6">Required for 60S pre-ribosomal subunits export to the cytoplasm.</text>
</comment>
<feature type="compositionally biased region" description="Basic residues" evidence="8">
    <location>
        <begin position="809"/>
        <end position="831"/>
    </location>
</feature>
<feature type="region of interest" description="Disordered" evidence="8">
    <location>
        <begin position="222"/>
        <end position="249"/>
    </location>
</feature>
<comment type="similarity">
    <text evidence="1 6">Belongs to the SDA1 family.</text>
</comment>
<evidence type="ECO:0000313" key="11">
    <source>
        <dbReference type="EMBL" id="KAK2076025.1"/>
    </source>
</evidence>
<evidence type="ECO:0000256" key="7">
    <source>
        <dbReference type="SAM" id="Coils"/>
    </source>
</evidence>
<dbReference type="GO" id="GO:0000055">
    <property type="term" value="P:ribosomal large subunit export from nucleus"/>
    <property type="evidence" value="ECO:0007669"/>
    <property type="project" value="UniProtKB-UniRule"/>
</dbReference>
<dbReference type="PANTHER" id="PTHR12730">
    <property type="entry name" value="HSDA/SDA1-RELATED"/>
    <property type="match status" value="1"/>
</dbReference>
<dbReference type="InterPro" id="IPR027312">
    <property type="entry name" value="Sda1"/>
</dbReference>
<keyword evidence="7" id="KW-0175">Coiled coil</keyword>
<keyword evidence="3 6" id="KW-0690">Ribosome biogenesis</keyword>
<evidence type="ECO:0000259" key="10">
    <source>
        <dbReference type="Pfam" id="PF08158"/>
    </source>
</evidence>
<reference evidence="11" key="1">
    <citation type="submission" date="2021-01" db="EMBL/GenBank/DDBJ databases">
        <authorList>
            <person name="Eckstrom K.M.E."/>
        </authorList>
    </citation>
    <scope>NUCLEOTIDE SEQUENCE</scope>
    <source>
        <strain evidence="11">UVCC 0001</strain>
    </source>
</reference>
<feature type="region of interest" description="Disordered" evidence="8">
    <location>
        <begin position="704"/>
        <end position="723"/>
    </location>
</feature>
<comment type="subcellular location">
    <subcellularLocation>
        <location evidence="6">Nucleus</location>
        <location evidence="6">Nucleolus</location>
    </subcellularLocation>
</comment>
<evidence type="ECO:0000256" key="2">
    <source>
        <dbReference type="ARBA" id="ARBA00022448"/>
    </source>
</evidence>